<dbReference type="InterPro" id="IPR000998">
    <property type="entry name" value="MAM_dom"/>
</dbReference>
<protein>
    <recommendedName>
        <fullName evidence="8">Zonadhesin</fullName>
    </recommendedName>
</protein>
<keyword evidence="4 9" id="KW-1015">Disulfide bond</keyword>
<dbReference type="InterPro" id="IPR050780">
    <property type="entry name" value="Mucin_vWF_Thrombospondin_sf"/>
</dbReference>
<dbReference type="GO" id="GO:0005615">
    <property type="term" value="C:extracellular space"/>
    <property type="evidence" value="ECO:0007669"/>
    <property type="project" value="TreeGrafter"/>
</dbReference>
<keyword evidence="11" id="KW-0812">Transmembrane</keyword>
<dbReference type="PROSITE" id="PS51233">
    <property type="entry name" value="VWFD"/>
    <property type="match status" value="10"/>
</dbReference>
<dbReference type="CDD" id="cd06263">
    <property type="entry name" value="MAM"/>
    <property type="match status" value="4"/>
</dbReference>
<dbReference type="Gene3D" id="2.10.25.10">
    <property type="entry name" value="Laminin"/>
    <property type="match status" value="11"/>
</dbReference>
<dbReference type="SMART" id="SM00181">
    <property type="entry name" value="EGF"/>
    <property type="match status" value="9"/>
</dbReference>
<dbReference type="Pfam" id="PF12714">
    <property type="entry name" value="TILa"/>
    <property type="match status" value="10"/>
</dbReference>
<feature type="compositionally biased region" description="Basic and acidic residues" evidence="10">
    <location>
        <begin position="3371"/>
        <end position="3384"/>
    </location>
</feature>
<proteinExistence type="predicted"/>
<dbReference type="GO" id="GO:0005886">
    <property type="term" value="C:plasma membrane"/>
    <property type="evidence" value="ECO:0007669"/>
    <property type="project" value="UniProtKB-SubCell"/>
</dbReference>
<dbReference type="PROSITE" id="PS50060">
    <property type="entry name" value="MAM_2"/>
    <property type="match status" value="4"/>
</dbReference>
<keyword evidence="11" id="KW-1133">Transmembrane helix</keyword>
<evidence type="ECO:0000256" key="3">
    <source>
        <dbReference type="ARBA" id="ARBA00022737"/>
    </source>
</evidence>
<comment type="subunit">
    <text evidence="7">Probably forms covalent oligomers.</text>
</comment>
<comment type="function">
    <text evidence="6">Binds in a species-specific manner to the zona pellucida of the egg. May be involved in gamete recognition and/or signaling.</text>
</comment>
<dbReference type="PROSITE" id="PS50026">
    <property type="entry name" value="EGF_3"/>
    <property type="match status" value="1"/>
</dbReference>
<dbReference type="PROSITE" id="PS00740">
    <property type="entry name" value="MAM_1"/>
    <property type="match status" value="2"/>
</dbReference>
<feature type="domain" description="VWFD" evidence="14">
    <location>
        <begin position="2057"/>
        <end position="2230"/>
    </location>
</feature>
<evidence type="ECO:0000256" key="8">
    <source>
        <dbReference type="ARBA" id="ARBA00067986"/>
    </source>
</evidence>
<feature type="domain" description="VWFD" evidence="14">
    <location>
        <begin position="1298"/>
        <end position="1471"/>
    </location>
</feature>
<dbReference type="SUPFAM" id="SSF57196">
    <property type="entry name" value="EGF/Laminin"/>
    <property type="match status" value="1"/>
</dbReference>
<dbReference type="SMART" id="SM00137">
    <property type="entry name" value="MAM"/>
    <property type="match status" value="4"/>
</dbReference>
<feature type="domain" description="VWFD" evidence="14">
    <location>
        <begin position="3581"/>
        <end position="3758"/>
    </location>
</feature>
<feature type="domain" description="VWFD" evidence="14">
    <location>
        <begin position="918"/>
        <end position="1091"/>
    </location>
</feature>
<dbReference type="PROSITE" id="PS00022">
    <property type="entry name" value="EGF_1"/>
    <property type="match status" value="1"/>
</dbReference>
<dbReference type="InterPro" id="IPR001846">
    <property type="entry name" value="VWF_type-D"/>
</dbReference>
<dbReference type="Pfam" id="PF00629">
    <property type="entry name" value="MAM"/>
    <property type="match status" value="4"/>
</dbReference>
<feature type="region of interest" description="Disordered" evidence="10">
    <location>
        <begin position="3344"/>
        <end position="3384"/>
    </location>
</feature>
<dbReference type="PROSITE" id="PS01186">
    <property type="entry name" value="EGF_2"/>
    <property type="match status" value="1"/>
</dbReference>
<dbReference type="SMART" id="SM00832">
    <property type="entry name" value="C8"/>
    <property type="match status" value="10"/>
</dbReference>
<dbReference type="GO" id="GO:0005509">
    <property type="term" value="F:calcium ion binding"/>
    <property type="evidence" value="ECO:0007669"/>
    <property type="project" value="InterPro"/>
</dbReference>
<keyword evidence="11" id="KW-0472">Membrane</keyword>
<evidence type="ECO:0000256" key="5">
    <source>
        <dbReference type="ARBA" id="ARBA00023180"/>
    </source>
</evidence>
<feature type="domain" description="MAM" evidence="13">
    <location>
        <begin position="99"/>
        <end position="263"/>
    </location>
</feature>
<dbReference type="SMART" id="SM00214">
    <property type="entry name" value="VWC"/>
    <property type="match status" value="8"/>
</dbReference>
<feature type="region of interest" description="Disordered" evidence="10">
    <location>
        <begin position="450"/>
        <end position="471"/>
    </location>
</feature>
<dbReference type="Gene3D" id="2.60.120.200">
    <property type="match status" value="4"/>
</dbReference>
<evidence type="ECO:0000256" key="4">
    <source>
        <dbReference type="ARBA" id="ARBA00023157"/>
    </source>
</evidence>
<dbReference type="Pfam" id="PF01826">
    <property type="entry name" value="TIL"/>
    <property type="match status" value="11"/>
</dbReference>
<dbReference type="Pfam" id="PF00094">
    <property type="entry name" value="VWD"/>
    <property type="match status" value="10"/>
</dbReference>
<dbReference type="InterPro" id="IPR000742">
    <property type="entry name" value="EGF"/>
</dbReference>
<comment type="caution">
    <text evidence="9">Lacks conserved residue(s) required for the propagation of feature annotation.</text>
</comment>
<dbReference type="Pfam" id="PF08742">
    <property type="entry name" value="C8"/>
    <property type="match status" value="10"/>
</dbReference>
<evidence type="ECO:0000259" key="14">
    <source>
        <dbReference type="PROSITE" id="PS51233"/>
    </source>
</evidence>
<dbReference type="SUPFAM" id="SSF49899">
    <property type="entry name" value="Concanavalin A-like lectins/glucanases"/>
    <property type="match status" value="4"/>
</dbReference>
<evidence type="ECO:0000256" key="1">
    <source>
        <dbReference type="ARBA" id="ARBA00004251"/>
    </source>
</evidence>
<comment type="caution">
    <text evidence="15">The sequence shown here is derived from an EMBL/GenBank/DDBJ whole genome shotgun (WGS) entry which is preliminary data.</text>
</comment>
<dbReference type="CDD" id="cd19941">
    <property type="entry name" value="TIL"/>
    <property type="match status" value="11"/>
</dbReference>
<feature type="domain" description="MAM" evidence="13">
    <location>
        <begin position="594"/>
        <end position="751"/>
    </location>
</feature>
<dbReference type="SUPFAM" id="SSF57567">
    <property type="entry name" value="Serine protease inhibitors"/>
    <property type="match status" value="11"/>
</dbReference>
<dbReference type="InterPro" id="IPR025615">
    <property type="entry name" value="TILa_dom"/>
</dbReference>
<feature type="region of interest" description="Disordered" evidence="10">
    <location>
        <begin position="758"/>
        <end position="795"/>
    </location>
</feature>
<evidence type="ECO:0000256" key="2">
    <source>
        <dbReference type="ARBA" id="ARBA00022475"/>
    </source>
</evidence>
<feature type="domain" description="VWFD" evidence="14">
    <location>
        <begin position="2435"/>
        <end position="2608"/>
    </location>
</feature>
<dbReference type="PANTHER" id="PTHR11339">
    <property type="entry name" value="EXTRACELLULAR MATRIX GLYCOPROTEIN RELATED"/>
    <property type="match status" value="1"/>
</dbReference>
<keyword evidence="2" id="KW-1003">Cell membrane</keyword>
<feature type="domain" description="VWFD" evidence="14">
    <location>
        <begin position="4352"/>
        <end position="4529"/>
    </location>
</feature>
<dbReference type="InterPro" id="IPR002919">
    <property type="entry name" value="TIL_dom"/>
</dbReference>
<name>A0AAV7KPH4_PLEWA</name>
<dbReference type="InterPro" id="IPR001881">
    <property type="entry name" value="EGF-like_Ca-bd_dom"/>
</dbReference>
<feature type="disulfide bond" evidence="9">
    <location>
        <begin position="4778"/>
        <end position="4787"/>
    </location>
</feature>
<evidence type="ECO:0000256" key="9">
    <source>
        <dbReference type="PROSITE-ProRule" id="PRU00076"/>
    </source>
</evidence>
<feature type="domain" description="MAM" evidence="13">
    <location>
        <begin position="430"/>
        <end position="591"/>
    </location>
</feature>
<accession>A0AAV7KPH4</accession>
<feature type="domain" description="VWFD" evidence="14">
    <location>
        <begin position="3967"/>
        <end position="4145"/>
    </location>
</feature>
<feature type="domain" description="EGF-like" evidence="12">
    <location>
        <begin position="4752"/>
        <end position="4788"/>
    </location>
</feature>
<dbReference type="InterPro" id="IPR013320">
    <property type="entry name" value="ConA-like_dom_sf"/>
</dbReference>
<dbReference type="EMBL" id="JANPWB010000016">
    <property type="protein sequence ID" value="KAJ1080054.1"/>
    <property type="molecule type" value="Genomic_DNA"/>
</dbReference>
<feature type="domain" description="MAM" evidence="13">
    <location>
        <begin position="266"/>
        <end position="427"/>
    </location>
</feature>
<evidence type="ECO:0000256" key="11">
    <source>
        <dbReference type="SAM" id="Phobius"/>
    </source>
</evidence>
<evidence type="ECO:0000256" key="10">
    <source>
        <dbReference type="SAM" id="MobiDB-lite"/>
    </source>
</evidence>
<reference evidence="15" key="1">
    <citation type="journal article" date="2022" name="bioRxiv">
        <title>Sequencing and chromosome-scale assembly of the giantPleurodeles waltlgenome.</title>
        <authorList>
            <person name="Brown T."/>
            <person name="Elewa A."/>
            <person name="Iarovenko S."/>
            <person name="Subramanian E."/>
            <person name="Araus A.J."/>
            <person name="Petzold A."/>
            <person name="Susuki M."/>
            <person name="Suzuki K.-i.T."/>
            <person name="Hayashi T."/>
            <person name="Toyoda A."/>
            <person name="Oliveira C."/>
            <person name="Osipova E."/>
            <person name="Leigh N.D."/>
            <person name="Simon A."/>
            <person name="Yun M.H."/>
        </authorList>
    </citation>
    <scope>NUCLEOTIDE SEQUENCE</scope>
    <source>
        <strain evidence="15">20211129_DDA</strain>
        <tissue evidence="15">Liver</tissue>
    </source>
</reference>
<dbReference type="InterPro" id="IPR001007">
    <property type="entry name" value="VWF_dom"/>
</dbReference>
<dbReference type="Proteomes" id="UP001066276">
    <property type="component" value="Chromosome 12"/>
</dbReference>
<dbReference type="GO" id="GO:0031012">
    <property type="term" value="C:extracellular matrix"/>
    <property type="evidence" value="ECO:0007669"/>
    <property type="project" value="TreeGrafter"/>
</dbReference>
<dbReference type="SMART" id="SM00216">
    <property type="entry name" value="VWD"/>
    <property type="match status" value="10"/>
</dbReference>
<evidence type="ECO:0000256" key="6">
    <source>
        <dbReference type="ARBA" id="ARBA00057483"/>
    </source>
</evidence>
<keyword evidence="5" id="KW-0325">Glycoprotein</keyword>
<sequence length="4878" mass="534627">MGPRPRSHRPGRTLAPSGAVYKPHPAGRAVFILPVPIRPDIPPGLLTPMAPWEWRLLGLCLLLWAPAGWARLSHREGDAPGAAPALAAESTPYQNTVISECDFNDNSRPFCNWVQSKNDNGEWIRTNLPTQTEDTGPPGDYPDGKGYYIHLESGDVTEGQHIRLESPSFTASSDICVQFYYHMYGTDLITESQLNVLMSDSSGLSKIWSVQGTQSTAWLRGSVTVPHRSGNPIQIVMEAVRGGTPYFDTALDNIAITEGPCAPCVKDCDFDEPNNFCGWNASLSSDGNVWEQWNGPSNNPDTGPDNDFSRPGFGQYMLMDSEFAVPGTKATLESPVEHSFGCMQLNFYYYMYGASSTMQLNVYGAKPGGASGVALFHLTGNQGQGWKRAEATYTGTSEMQFIIEGVFGETKKSDLAVDSVQVYPCEDIYTQCDFNDNQKPFCDFIESTKDDGDWSRSNVAHPGGSESPPGDYPDAKGYYIYQIATDFGKGGSAKLESRQMCLMSEVCVEFYYYMYGLDDAELRVLIKSASGEQNIWSRKGLQSNSWLPGSVTVANGTQQPLQVIFEAIRGSSARMNIALDEIAIRKGPCTTCLASCDFDVQDDFCGWKVPGSVWEQWNGPTDTPNTGPDDDFSKPGLGLYMLMDSGWGSPGEKGTLVSASHSSPGCLELRFRYFLYGPSASVRISVYASEAGGAPGNALFTLTGNQGREWKLAVVPYSSSANVTFIIEGVFGEKPGTDIAVDSVEICPCKGILPSVAPSTTPTPVTASTTTPRSTTTPGTATTTSRTTTTTSANTTTLAPKTTTTVCPPNSHYNACGPACPPRCDAPENDCSLPCQPGCVCDPGFLLQGGKCVPVSRCGCFYNSTYYEPGQVIWGEGCSEVCTCLGNYTLQCTNNSCSPTEYCKEVNGIPSCYPKGSSTCVVSGDPHYTTFDKRKYDFHGNCTYVLAQPCNSSQTPFAVYASNEYRWNTLTVAYIKAIYVDVYGVVVALLKDKIVQVNGAKVNIPINPAPGLSVLSSGKYMVVQTDFGLVVRYDGNHYADVKVTSDYEGELCGLCGDYDGAPNNDFKTPEGQLVAAVNDFGNSWNVDPRCNKTNSTVVPECTVDEQELYKGPTYCGILVDPQGPFASCHDKINPNNFFKDCVYDLCELGPGQRPLCEALESYVNECQERNVTLRPWRNDTFCPIPCPPNSHYEPCASACPATCLDPRPGPCDRPCVEGCQCDAGFVQSGTQCVSKKDCGCTYNGEYYQPGEVIFSDACKEVCQCLANNNTQCIDNSCAPDEYCSNHTGVQGCFPKDSATCVVTGDPHYTTFDKRKYDFHGNCTYVLTQPCNSSRTTFAVYASNEYRWNTHTVSYIKAIYVAVYGVVVSLLKGNDVQVDGATVTIPINPAPGLSVSSSGKYMVVKTDFGLVVRYDGNHYADVKVTSNYEGELCGLCGDYDRVPGNDFKTPEGTPVVGVNDFGNSWNVDPRCNSSSSTVVPDCTEEEQESYEGPEYCGILTDPHGPFAPCHNKINPNAFFKDCAYDLCELGPERTLCEALESYANECQERNVTLGPWRNMTDCPLTCPPNSHYEPCASACPASCLDLRPGPCDRPCVEGCQCNAGFVQSGTQCVSKKDCGCTFNGHYYQPGEVIFSDGCKEMCQCLANNNTKCTSITCAPDEYCSNHTGVQGCFPKESSTCVVTGDPHYTTFDKRKYDFHGNCTYVLAQPCNSSQTPFAVYASNEYRWNTHTVTYIKAVYVDVYGVVVSLLKDKLVQVNGVNVSLPNNPVAGVSISFSGKYVVVQTSFGLVVRYDGNHYADVKVPSDYQSELCGLCGDYDGASGNDFKTPDRELVTGVNDFGNSWNVDPKCNGTDSTVVPECTEEEQESYEGPTYCGILLNPHGPFAPCHTKINPNTFFQDCVYDLCELGPGQRPLCEALESYVNECQEKNVTLRPWRNETFCPLACPPNSHYDPCGSACPVTCWDPRPGSCDRPCLEGCHCNAGFVHNGEQCIKEKDCRCTYKGQQYKPGEIIFSGDCKEKCQCLSNYTLKCSDTSCAPDEYCSNHTGTQGCFPKDSSTCVVSGDPHYSTFDKRKYDFHGNCTYVLAKPCNSSRTPFAVYASNEYRKNTFTVAYIKAVYVEVYRVVVALLKNKIVQVDGVTVNIPINPAPGLSVSSSGKYMVVNTDFGLVVRYDGNHYADVKVTSDYQSELCGLCGDYNGFPGNDFMTPDRELVTGVNDFGNSWNVDPSCNSSSSVVVPKCTEEERESYEGPAYCGILTDPQGPFEACHNKISPNNFFKDCVYDLCEVGPSLLCDALESYVNECQERNVTLRPWRNDTFCPIPCPPNSHYEPCESACPATCLDPKPGPCNRPCIEGCQCDAGFVQSGEQCILKKDCGCTYNGQYYQPGEVIFSDACKEVCQCLANNNTKCTDNSCAPDEYCSNHTGVQGCFPKDSSTCVITGDPHYTTFDKRKYDFHGNCTYVLAQPCNSSQTPFAVYASNEYRWNTFTVAYIKAIYVDVYGVVVAMLKNSIVQVNGVTENVPTNPVAGLSISNSGKYMVVKTDFGLVVRYDGNHYADVKVTSDYKNSLCGLCGDYDGVPSNDFKKPDKDLVTDVNEFGNSWNVQPSCNATDSVVVPDCTEEERESYEGPAYCGILTDPHGPFAPCHSKINPNTFFKDCVYDMCELGPGQPPLCEAIESYVNECQERNVTLRPWRNDTFCPVACPPNSHHHPCGSACPATCHDPRPGACNQPCVEGCQCDAGFVLQGGQCIKERDCGCIFRGDQYWPGEIIYSDNCKELCQCLPDYTVKCRENSCALDEYCSNHTGVQGCFPKDSSICVVSGDPHYTTFDKKKYDFHGNCTYVLAQPCNASQIPFAVYAANEHRWGLLTVTYIKAVYVEVYGVVVALLKNGIVQINETTVNLPIHPVPGLSVSSSGKYMVVQTDFGLIVRYDGNHYTDVKVTSDYKTKLCGLCGDYDGSPSNDFKTPEAEVVAGVNDFGNSWNVQKNCTPTGSIVIPECTEDELDSYEGPEYCWILVDPQGPFAACHDKISPNTFFKDCVYDMCELDGNKQELCKALESYVNLCQQRNITLGPWRNETFCPIRCPPNSQYHPCGPACPSSCSNTEVLPCDQPCVEGCHCNAGFVLSGGRCVPRDQCGCNHLGNYYPPGEEWYEPGCSQKCTCQGENQTSCQAWQCTDKEFCGILNGVFACHPTAEASCYVAGDPHYMSFDGRLLSFMGTCTYTLARACRNYTGPWFSVEGKNEERGQVGGSYLRKIYITLDNRVTITLMKSRRTLINDKRVTLPQSPTRGVTITQSGQYVVVQTTFGLTVRWDGNHYLEVIVPNSYYGQLCGLCGNYDGSADNDNLKPNGNATEDGDELGNSWQTTDDEDDVCKQDTEPDPPCDKDLLDKVSNPDNCGKIIDPMDVFRDCIKIVSPLPYFNNCVYDMCRFDGLQQALCDQLQAYTDACLAAGAEVHSWRTPTFCPLDCPPNSNYSLCASACPPTCNDLFAPVTCPARCVEGCECLPGFILSGGACVPSTSCGCVDSTGDYHMAGDVWFETGCVEKCTCQGLNIIHCENHTCREQESCGLKDGVYGCHPLDRESCSASGDPHYRTFDKANFHFMGTCTYTLTKVCLSSNGLPFFSVDTSNEHRGNNKFVSYVKSVHVKVYEQEVTLMKSRRVVLNGRRVNLPIQIGDRLTIRLSGTFVLLETDFGLWVRFDGNHHVDVSVPSSYAGLVCGLGGNYNGNSTDDNLKPDGSVAQTVTELGKSWVVEETPECTHTGGLNTPCDPLIIQDASKLTSCGLIKDPQGVFKACHDKVPPEDFLENCVYDQCGTDGDTVALCFSLQSYADLCAQKGVKNIVWRTSTFCPLNCPLGGSYTACGTACPATCTDRSAPNSCDLPCVEGCVCDEGLVLSGDKCVPFGQCGCTDADRNYHLVGESWFTNNNCTERCTCSGSNNIACEAWQCSPVEECRLQEGLLDCFTTGVAACHVAGDPHYFSFDSFMHTFMGTCTYTLVEVCKPSQVTPFTIVAKNEERGQPLLSYIRLAHINVRGHRITLMKSKRVLIDDERVRVPVINQIPGVSIVASGIYTVVETDFGLVVKFDGNHHLEIQVPGSYYGKVCGMCGNFNANSTDELMMPNGQQAINVTQFGNSWKAEGDSDPGCLPDTREDLGPSCTQEEMTRMEALCKEMLSANFQPCHHTIDPSSFIQNCVYDMCEYQGMTSTLCDNVQSYVEACRSQGVEIKWRNSTFCPLPCPLNSHYSDCASPCPATCTNIYAPANCDRPTSCVEGCQCDRGFVLSDERCVEMKDCGCLDGPNNYHNVGDSWLSTDCSASCTCKADGLDCSMYKCPPHSGCSVNPYGIRVCKPERFDKCTISGDPHYRTFDNFVHHYQGKYTYTLVKTFNLASQLQPLNIEGRNTYHLLNTRVSLLRELHVEVLDFTVQMLQDMKLVVNGQRVTPPFEPREGFRLYQRAKKIYLETSFGLSISFDGKEYAEIVLPSTYRTQVRGLCGNYDGNSKNDYVQPDGTVVSSLNSFGNSWRVKEQSRAPEPEEKVKEHRIHRREVTDTDPETGFEIECTEEQLQAMNGTHLCGAISDPQGPFRDCHAKVPPLMFQENCVYDLCALYNDTELKCLSFEAYVQACQEEAVSLRSWRAETNCALTCPPHSTYKPCMSACPATCADLASASECSEPCVEGCECEKGYVLSGPDCVPYSQCGALFNSKYYTINETFYDTNCTKLCTCTNTDVVSCTPTSCGANEVCAIYNLNLGCYRVSPCLSNPCQNGGTCLPESAGFTCVCDQGYTGGLCENDLFGPSPSPSPGPSAIPGPEDPADNLVIILIGVLVPIAVILLAIAGVCLYRRRVSKKVWKIDKMKLHDTKQDEMHNEHADFPPETLTRF</sequence>
<dbReference type="FunFam" id="2.60.120.200:FF:000128">
    <property type="entry name" value="enteropeptidase isoform X2"/>
    <property type="match status" value="1"/>
</dbReference>
<comment type="subcellular location">
    <subcellularLocation>
        <location evidence="1">Cell membrane</location>
        <topology evidence="1">Single-pass type I membrane protein</topology>
    </subcellularLocation>
</comment>
<feature type="domain" description="VWFD" evidence="14">
    <location>
        <begin position="2815"/>
        <end position="2988"/>
    </location>
</feature>
<evidence type="ECO:0000313" key="16">
    <source>
        <dbReference type="Proteomes" id="UP001066276"/>
    </source>
</evidence>
<dbReference type="PANTHER" id="PTHR11339:SF374">
    <property type="entry name" value="ZONADHESIN"/>
    <property type="match status" value="1"/>
</dbReference>
<dbReference type="InterPro" id="IPR036084">
    <property type="entry name" value="Ser_inhib-like_sf"/>
</dbReference>
<organism evidence="15 16">
    <name type="scientific">Pleurodeles waltl</name>
    <name type="common">Iberian ribbed newt</name>
    <dbReference type="NCBI Taxonomy" id="8319"/>
    <lineage>
        <taxon>Eukaryota</taxon>
        <taxon>Metazoa</taxon>
        <taxon>Chordata</taxon>
        <taxon>Craniata</taxon>
        <taxon>Vertebrata</taxon>
        <taxon>Euteleostomi</taxon>
        <taxon>Amphibia</taxon>
        <taxon>Batrachia</taxon>
        <taxon>Caudata</taxon>
        <taxon>Salamandroidea</taxon>
        <taxon>Salamandridae</taxon>
        <taxon>Pleurodelinae</taxon>
        <taxon>Pleurodeles</taxon>
    </lineage>
</organism>
<gene>
    <name evidence="15" type="ORF">NDU88_000276</name>
</gene>
<evidence type="ECO:0000259" key="13">
    <source>
        <dbReference type="PROSITE" id="PS50060"/>
    </source>
</evidence>
<keyword evidence="3" id="KW-0677">Repeat</keyword>
<dbReference type="InterPro" id="IPR014853">
    <property type="entry name" value="VWF/SSPO/ZAN-like_Cys-rich_dom"/>
</dbReference>
<feature type="transmembrane region" description="Helical" evidence="11">
    <location>
        <begin position="4815"/>
        <end position="4839"/>
    </location>
</feature>
<feature type="domain" description="VWFD" evidence="14">
    <location>
        <begin position="1677"/>
        <end position="1850"/>
    </location>
</feature>
<evidence type="ECO:0000259" key="12">
    <source>
        <dbReference type="PROSITE" id="PS50026"/>
    </source>
</evidence>
<dbReference type="CDD" id="cd00054">
    <property type="entry name" value="EGF_CA"/>
    <property type="match status" value="1"/>
</dbReference>
<evidence type="ECO:0000256" key="7">
    <source>
        <dbReference type="ARBA" id="ARBA00065625"/>
    </source>
</evidence>
<keyword evidence="9" id="KW-0245">EGF-like domain</keyword>
<evidence type="ECO:0000313" key="15">
    <source>
        <dbReference type="EMBL" id="KAJ1080054.1"/>
    </source>
</evidence>
<keyword evidence="16" id="KW-1185">Reference proteome</keyword>
<dbReference type="SMART" id="SM00215">
    <property type="entry name" value="VWC_out"/>
    <property type="match status" value="10"/>
</dbReference>
<dbReference type="FunFam" id="2.10.25.10:FF:000055">
    <property type="entry name" value="alpha-tectorin isoform X1"/>
    <property type="match status" value="11"/>
</dbReference>
<dbReference type="SMART" id="SM00179">
    <property type="entry name" value="EGF_CA"/>
    <property type="match status" value="1"/>
</dbReference>
<feature type="domain" description="VWFD" evidence="14">
    <location>
        <begin position="3195"/>
        <end position="3373"/>
    </location>
</feature>